<evidence type="ECO:0000313" key="5">
    <source>
        <dbReference type="Proteomes" id="UP000275401"/>
    </source>
</evidence>
<evidence type="ECO:0000259" key="1">
    <source>
        <dbReference type="Pfam" id="PF01968"/>
    </source>
</evidence>
<feature type="domain" description="Hydantoinase A/oxoprolinase" evidence="1">
    <location>
        <begin position="213"/>
        <end position="506"/>
    </location>
</feature>
<dbReference type="Proteomes" id="UP000275401">
    <property type="component" value="Unassembled WGS sequence"/>
</dbReference>
<keyword evidence="5" id="KW-1185">Reference proteome</keyword>
<accession>A0A3M8X3B3</accession>
<gene>
    <name evidence="4" type="ORF">EEJ42_03750</name>
</gene>
<organism evidence="4 5">
    <name type="scientific">Streptomyces botrytidirepellens</name>
    <dbReference type="NCBI Taxonomy" id="2486417"/>
    <lineage>
        <taxon>Bacteria</taxon>
        <taxon>Bacillati</taxon>
        <taxon>Actinomycetota</taxon>
        <taxon>Actinomycetes</taxon>
        <taxon>Kitasatosporales</taxon>
        <taxon>Streptomycetaceae</taxon>
        <taxon>Streptomyces</taxon>
    </lineage>
</organism>
<dbReference type="EMBL" id="RIBZ01000049">
    <property type="protein sequence ID" value="RNG35700.1"/>
    <property type="molecule type" value="Genomic_DNA"/>
</dbReference>
<protein>
    <submittedName>
        <fullName evidence="4">Hydantoinase/oxoprolinase family protein</fullName>
    </submittedName>
</protein>
<dbReference type="InterPro" id="IPR045079">
    <property type="entry name" value="Oxoprolinase-like"/>
</dbReference>
<dbReference type="SUPFAM" id="SSF53067">
    <property type="entry name" value="Actin-like ATPase domain"/>
    <property type="match status" value="1"/>
</dbReference>
<dbReference type="Pfam" id="PF01968">
    <property type="entry name" value="Hydantoinase_A"/>
    <property type="match status" value="1"/>
</dbReference>
<dbReference type="Pfam" id="PF05378">
    <property type="entry name" value="Hydant_A_N"/>
    <property type="match status" value="1"/>
</dbReference>
<feature type="domain" description="Hydantoinase/oxoprolinase N-terminal" evidence="2">
    <location>
        <begin position="14"/>
        <end position="192"/>
    </location>
</feature>
<evidence type="ECO:0000313" key="4">
    <source>
        <dbReference type="EMBL" id="RNG35700.1"/>
    </source>
</evidence>
<dbReference type="InterPro" id="IPR002821">
    <property type="entry name" value="Hydantoinase_A"/>
</dbReference>
<dbReference type="AlphaFoldDB" id="A0A3M8X3B3"/>
<sequence>MTENTHVSARSRWRVGFDIGGTFTDLVLLDDATGGTYRHKTLTTPADPSEGAYDGLVSLLERAGLRAEDLTSLIHGTTLAINSLLERKGARTAFVATKGFRDVLVLGREYRYDIYDLDGSPAPPLLPRSQAFELDERVTAAGKVVRPLREEEVVELARRLREEEYEAVAVLFLHSYAWPEHEREAARILTRELPGVSVSVSHHVSREIREYDRGVLTAMNAFIQPKAKRYMARLDTRLRGGGFHGDWLVMGSHGGLMAPSVAGAFPTRIIESGPAAGVVATADFAKKGGHSEVLAFDMGGTTAKACLVRGGEPSITTDYEVGRADRLLKGSGLPVKLPVVDMIEIGAGGGSIARVDALGLLEIGPESAGAEPGPACYAKGGTEPTVTDANVVLGLLDPGSFLGGRMTLDVAAARTALAKVAEPLGLSIEEAAWGIHEVANNKMAEALRTHAVEKGVHPANLTMLAFGGAGPSHAYSLGKLLGVREVYFPAGAGVYSAFGLLTAPPTSDFVRADRRRLDEDIHLDAVRAVFEDGFAEALTVLDATGVERGAVRREHLADVRYVGQGSELTVRVPDSFLSGGDIAALVGAFEEAHRRRFGRILPGVPAEVVNWRGRARTEAPAVAFPDRPADADTAVGHRTIPVYPGREAGRRDAPIVHRADLPAGRKVDGPALIQEDECAIYVGPDATATLDAHGTILMEVD</sequence>
<dbReference type="PANTHER" id="PTHR11365">
    <property type="entry name" value="5-OXOPROLINASE RELATED"/>
    <property type="match status" value="1"/>
</dbReference>
<name>A0A3M8X3B3_9ACTN</name>
<dbReference type="GO" id="GO:0017168">
    <property type="term" value="F:5-oxoprolinase (ATP-hydrolyzing) activity"/>
    <property type="evidence" value="ECO:0007669"/>
    <property type="project" value="TreeGrafter"/>
</dbReference>
<dbReference type="GO" id="GO:0005829">
    <property type="term" value="C:cytosol"/>
    <property type="evidence" value="ECO:0007669"/>
    <property type="project" value="TreeGrafter"/>
</dbReference>
<dbReference type="InterPro" id="IPR008040">
    <property type="entry name" value="Hydant_A_N"/>
</dbReference>
<dbReference type="InterPro" id="IPR043129">
    <property type="entry name" value="ATPase_NBD"/>
</dbReference>
<dbReference type="GO" id="GO:0006749">
    <property type="term" value="P:glutathione metabolic process"/>
    <property type="evidence" value="ECO:0007669"/>
    <property type="project" value="TreeGrafter"/>
</dbReference>
<dbReference type="Pfam" id="PF19278">
    <property type="entry name" value="Hydant_A_C"/>
    <property type="match status" value="1"/>
</dbReference>
<comment type="caution">
    <text evidence="4">The sequence shown here is derived from an EMBL/GenBank/DDBJ whole genome shotgun (WGS) entry which is preliminary data.</text>
</comment>
<reference evidence="4 5" key="1">
    <citation type="submission" date="2018-11" db="EMBL/GenBank/DDBJ databases">
        <title>The Potential of Streptomyces as Biocontrol Agents against the Tomato grey mould, Botrytis cinerea (Gray mold) Frontiers in Microbiology.</title>
        <authorList>
            <person name="Li D."/>
        </authorList>
    </citation>
    <scope>NUCLEOTIDE SEQUENCE [LARGE SCALE GENOMIC DNA]</scope>
    <source>
        <strain evidence="4 5">NEAU-LD23</strain>
    </source>
</reference>
<dbReference type="PANTHER" id="PTHR11365:SF23">
    <property type="entry name" value="HYPOTHETICAL 5-OXOPROLINASE (EUROFUNG)-RELATED"/>
    <property type="match status" value="1"/>
</dbReference>
<feature type="domain" description="Acetophenone carboxylase-like C-terminal" evidence="3">
    <location>
        <begin position="526"/>
        <end position="694"/>
    </location>
</feature>
<dbReference type="RefSeq" id="WP_123098581.1">
    <property type="nucleotide sequence ID" value="NZ_RIBZ01000049.1"/>
</dbReference>
<proteinExistence type="predicted"/>
<dbReference type="InterPro" id="IPR049517">
    <property type="entry name" value="ACX-like_C"/>
</dbReference>
<evidence type="ECO:0000259" key="2">
    <source>
        <dbReference type="Pfam" id="PF05378"/>
    </source>
</evidence>
<evidence type="ECO:0000259" key="3">
    <source>
        <dbReference type="Pfam" id="PF19278"/>
    </source>
</evidence>